<dbReference type="STRING" id="764103.G7DUU4"/>
<dbReference type="GO" id="GO:0005085">
    <property type="term" value="F:guanyl-nucleotide exchange factor activity"/>
    <property type="evidence" value="ECO:0007669"/>
    <property type="project" value="InterPro"/>
</dbReference>
<accession>G7DUU4</accession>
<dbReference type="RefSeq" id="XP_014565994.1">
    <property type="nucleotide sequence ID" value="XM_014710508.1"/>
</dbReference>
<dbReference type="PANTHER" id="PTHR10957">
    <property type="entry name" value="RAP1 GTPASE-GDP DISSOCIATION STIMULATOR 1"/>
    <property type="match status" value="1"/>
</dbReference>
<dbReference type="InParanoid" id="G7DUU4"/>
<evidence type="ECO:0000313" key="2">
    <source>
        <dbReference type="Proteomes" id="UP000009131"/>
    </source>
</evidence>
<reference evidence="1 2" key="1">
    <citation type="journal article" date="2011" name="J. Gen. Appl. Microbiol.">
        <title>Draft genome sequencing of the enigmatic basidiomycete Mixia osmundae.</title>
        <authorList>
            <person name="Nishida H."/>
            <person name="Nagatsuka Y."/>
            <person name="Sugiyama J."/>
        </authorList>
    </citation>
    <scope>NUCLEOTIDE SEQUENCE [LARGE SCALE GENOMIC DNA]</scope>
    <source>
        <strain evidence="2">CBS 9802 / IAM 14324 / JCM 22182 / KY 12970</strain>
    </source>
</reference>
<gene>
    <name evidence="1" type="primary">Mo01005</name>
    <name evidence="1" type="ORF">E5Q_01005</name>
</gene>
<organism evidence="1 2">
    <name type="scientific">Mixia osmundae (strain CBS 9802 / IAM 14324 / JCM 22182 / KY 12970)</name>
    <dbReference type="NCBI Taxonomy" id="764103"/>
    <lineage>
        <taxon>Eukaryota</taxon>
        <taxon>Fungi</taxon>
        <taxon>Dikarya</taxon>
        <taxon>Basidiomycota</taxon>
        <taxon>Pucciniomycotina</taxon>
        <taxon>Mixiomycetes</taxon>
        <taxon>Mixiales</taxon>
        <taxon>Mixiaceae</taxon>
        <taxon>Mixia</taxon>
    </lineage>
</organism>
<dbReference type="OrthoDB" id="26149at2759"/>
<protein>
    <recommendedName>
        <fullName evidence="3">UNC-45/Cro1/She4 central domain-containing protein</fullName>
    </recommendedName>
</protein>
<name>G7DUU4_MIXOS</name>
<evidence type="ECO:0008006" key="3">
    <source>
        <dbReference type="Google" id="ProtNLM"/>
    </source>
</evidence>
<comment type="caution">
    <text evidence="1">The sequence shown here is derived from an EMBL/GenBank/DDBJ whole genome shotgun (WGS) entry which is preliminary data.</text>
</comment>
<dbReference type="InterPro" id="IPR016024">
    <property type="entry name" value="ARM-type_fold"/>
</dbReference>
<dbReference type="HOGENOM" id="CLU_007321_1_1_1"/>
<proteinExistence type="predicted"/>
<dbReference type="Proteomes" id="UP000009131">
    <property type="component" value="Unassembled WGS sequence"/>
</dbReference>
<dbReference type="InterPro" id="IPR040144">
    <property type="entry name" value="RAP1GDS1"/>
</dbReference>
<keyword evidence="2" id="KW-1185">Reference proteome</keyword>
<dbReference type="SUPFAM" id="SSF48371">
    <property type="entry name" value="ARM repeat"/>
    <property type="match status" value="1"/>
</dbReference>
<evidence type="ECO:0000313" key="1">
    <source>
        <dbReference type="EMBL" id="GAA94354.1"/>
    </source>
</evidence>
<dbReference type="AlphaFoldDB" id="G7DUU4"/>
<sequence>MNEVDALRVALEGEKWQDASEIAERLASELAQVSTRAASASTTLVETVIHHLRRHTAAEVEPRARAEGQLLRVLGNYCIDNDVNRQHLLDNDVLSCISPFMLLDQPASIDALAAQRTSVGILLNLTLDYAPAQDALAARSRSDNCLDAMLTLLASDATPEPLPLWICSIVSDVFSEEPRRNAIPIVQVVAGLIARINLLPASSLSEDHLEVPLELTQIVEASTEQSARLLAELATSEQPVTLARALHRLSCLCAQQTLAEQLGKSTQALREGLIKVLVALASEDACARFDPNSLGLEILPWISSYKQQAQTVGAASANELASCALLILANCAKTEERSSLIASLDGLLDSVQRLLAVGIDPATPSLQLCYGAMGLLRRLAVAPALRAQLGTRANLEGAATLLSDTFRLAQPLQDVALGFLRLCCTKQVQSAALLAMYHLDAVMAFNAQTDVPKLRLESFRAVAQAIQSIFSSATEGGFVSEARAELAKPPVLVYMIDMLHCSAGFPSLILEAANALIMLASAKALQEDMQILLINTRAATSSRSAQSSFDLLSDFVSDTNSPEEVRATSCNLLSLAIAGSSTPLPQDAREKLLSALNTCIESPQPSLRSAARTLAGLVGGHA</sequence>
<reference evidence="1 2" key="2">
    <citation type="journal article" date="2012" name="Open Biol.">
        <title>Characteristics of nucleosomes and linker DNA regions on the genome of the basidiomycete Mixia osmundae revealed by mono- and dinucleosome mapping.</title>
        <authorList>
            <person name="Nishida H."/>
            <person name="Kondo S."/>
            <person name="Matsumoto T."/>
            <person name="Suzuki Y."/>
            <person name="Yoshikawa H."/>
            <person name="Taylor T.D."/>
            <person name="Sugiyama J."/>
        </authorList>
    </citation>
    <scope>NUCLEOTIDE SEQUENCE [LARGE SCALE GENOMIC DNA]</scope>
    <source>
        <strain evidence="2">CBS 9802 / IAM 14324 / JCM 22182 / KY 12970</strain>
    </source>
</reference>
<dbReference type="EMBL" id="BABT02000032">
    <property type="protein sequence ID" value="GAA94354.1"/>
    <property type="molecule type" value="Genomic_DNA"/>
</dbReference>